<proteinExistence type="predicted"/>
<reference evidence="2 3" key="1">
    <citation type="submission" date="2017-12" db="EMBL/GenBank/DDBJ databases">
        <title>Comparative genomics of Botrytis spp.</title>
        <authorList>
            <person name="Valero-Jimenez C.A."/>
            <person name="Tapia P."/>
            <person name="Veloso J."/>
            <person name="Silva-Moreno E."/>
            <person name="Staats M."/>
            <person name="Valdes J.H."/>
            <person name="Van Kan J.A.L."/>
        </authorList>
    </citation>
    <scope>NUCLEOTIDE SEQUENCE [LARGE SCALE GENOMIC DNA]</scope>
    <source>
        <strain evidence="2 3">Be9601</strain>
    </source>
</reference>
<accession>A0A4Z1JIR5</accession>
<evidence type="ECO:0000256" key="1">
    <source>
        <dbReference type="SAM" id="MobiDB-lite"/>
    </source>
</evidence>
<name>A0A4Z1JIR5_9HELO</name>
<feature type="region of interest" description="Disordered" evidence="1">
    <location>
        <begin position="1"/>
        <end position="36"/>
    </location>
</feature>
<comment type="caution">
    <text evidence="2">The sequence shown here is derived from an EMBL/GenBank/DDBJ whole genome shotgun (WGS) entry which is preliminary data.</text>
</comment>
<dbReference type="AlphaFoldDB" id="A0A4Z1JIR5"/>
<dbReference type="Proteomes" id="UP000297229">
    <property type="component" value="Unassembled WGS sequence"/>
</dbReference>
<protein>
    <submittedName>
        <fullName evidence="2">Uncharacterized protein</fullName>
    </submittedName>
</protein>
<sequence>MALTDDESDTFTSDSERGPSRTSPELSAAGSDSPPNLLENIAAYDFGVRYTYHIVASTFT</sequence>
<organism evidence="2 3">
    <name type="scientific">Botrytis elliptica</name>
    <dbReference type="NCBI Taxonomy" id="278938"/>
    <lineage>
        <taxon>Eukaryota</taxon>
        <taxon>Fungi</taxon>
        <taxon>Dikarya</taxon>
        <taxon>Ascomycota</taxon>
        <taxon>Pezizomycotina</taxon>
        <taxon>Leotiomycetes</taxon>
        <taxon>Helotiales</taxon>
        <taxon>Sclerotiniaceae</taxon>
        <taxon>Botrytis</taxon>
    </lineage>
</organism>
<evidence type="ECO:0000313" key="2">
    <source>
        <dbReference type="EMBL" id="TGO73224.1"/>
    </source>
</evidence>
<keyword evidence="3" id="KW-1185">Reference proteome</keyword>
<dbReference type="EMBL" id="PQXM01000377">
    <property type="protein sequence ID" value="TGO73224.1"/>
    <property type="molecule type" value="Genomic_DNA"/>
</dbReference>
<evidence type="ECO:0000313" key="3">
    <source>
        <dbReference type="Proteomes" id="UP000297229"/>
    </source>
</evidence>
<gene>
    <name evidence="2" type="ORF">BELL_0379g00040</name>
</gene>